<reference evidence="5 6" key="1">
    <citation type="journal article" date="2011" name="Cell">
        <title>Insight into structure and assembly of the nuclear pore complex by utilizing the genome of a eukaryotic thermophile.</title>
        <authorList>
            <person name="Amlacher S."/>
            <person name="Sarges P."/>
            <person name="Flemming D."/>
            <person name="van Noort V."/>
            <person name="Kunze R."/>
            <person name="Devos D.P."/>
            <person name="Arumugam M."/>
            <person name="Bork P."/>
            <person name="Hurt E."/>
        </authorList>
    </citation>
    <scope>NUCLEOTIDE SEQUENCE [LARGE SCALE GENOMIC DNA]</scope>
    <source>
        <strain evidence="6">DSM 1495 / CBS 144.50 / IMI 039719</strain>
    </source>
</reference>
<accession>G0S5A4</accession>
<dbReference type="OrthoDB" id="9909311at2759"/>
<evidence type="ECO:0000313" key="5">
    <source>
        <dbReference type="EMBL" id="EGS20577.1"/>
    </source>
</evidence>
<dbReference type="Gene3D" id="1.10.10.60">
    <property type="entry name" value="Homeodomain-like"/>
    <property type="match status" value="2"/>
</dbReference>
<feature type="domain" description="HTH CENPB-type" evidence="4">
    <location>
        <begin position="198"/>
        <end position="273"/>
    </location>
</feature>
<dbReference type="RefSeq" id="XP_006692873.1">
    <property type="nucleotide sequence ID" value="XM_006692810.1"/>
</dbReference>
<dbReference type="InterPro" id="IPR007889">
    <property type="entry name" value="HTH_Psq"/>
</dbReference>
<sequence length="565" mass="60603">MQNPIVTSGVDQESHLTPDPAAPFVTDGWVDMNSFHQPTTMPEYAGFSFLHISHGLPSESLARLAVAPAAPPPAQPLHAPQPHPQLQMLMMNPAPTAWPSMLTNPAPPTYAPPPPPQAAPPVPIPPIPAPIKKSGTGSQPRKTLTDEDRRRMCQYAEENPGAKQTDIGARFGVERSTVSKVLRNKDKYLNQDDRSSSPIRRPLKGKGVDIEKALSNWVTKAQKSGHTVTRDELKEKLRMFAATQSVSDSVLKSSYNSAWLDKFMLRHNINPGRLLRRASETNITDSMRSSGSPLLPASQPSSAISPTSPSGQLSPPSLPATKNEEDKDGMNNIVDFTNGLYKNPNTQSTTSLSSAFTDTSTPPFPGGAISPTNSFNFSPDPNTGAFQVPVPGPGFQRPRSQTFPTLDMEYLNQTQSADANAKFPPSATPSSALDSAGTEPPVPSYTFEPTVSSPRLRHSSSNSSIAGRGTTTPITNSAVTSSPASPTQEDAFRAADTLLSYLRSSNGLADQTELKIVMRLTEKLRIHQSKPSISVGIGGLSRIPEGDNEMASAPPVMKMETTMSA</sequence>
<dbReference type="Pfam" id="PF04218">
    <property type="entry name" value="CENP-B_N"/>
    <property type="match status" value="1"/>
</dbReference>
<organism evidence="6">
    <name type="scientific">Chaetomium thermophilum (strain DSM 1495 / CBS 144.50 / IMI 039719)</name>
    <name type="common">Thermochaetoides thermophila</name>
    <dbReference type="NCBI Taxonomy" id="759272"/>
    <lineage>
        <taxon>Eukaryota</taxon>
        <taxon>Fungi</taxon>
        <taxon>Dikarya</taxon>
        <taxon>Ascomycota</taxon>
        <taxon>Pezizomycotina</taxon>
        <taxon>Sordariomycetes</taxon>
        <taxon>Sordariomycetidae</taxon>
        <taxon>Sordariales</taxon>
        <taxon>Chaetomiaceae</taxon>
        <taxon>Thermochaetoides</taxon>
    </lineage>
</organism>
<dbReference type="KEGG" id="cthr:CTHT_0024110"/>
<evidence type="ECO:0000256" key="1">
    <source>
        <dbReference type="ARBA" id="ARBA00023125"/>
    </source>
</evidence>
<keyword evidence="2" id="KW-0539">Nucleus</keyword>
<evidence type="ECO:0000313" key="6">
    <source>
        <dbReference type="Proteomes" id="UP000008066"/>
    </source>
</evidence>
<dbReference type="GO" id="GO:0005634">
    <property type="term" value="C:nucleus"/>
    <property type="evidence" value="ECO:0007669"/>
    <property type="project" value="TreeGrafter"/>
</dbReference>
<proteinExistence type="predicted"/>
<dbReference type="PROSITE" id="PS51253">
    <property type="entry name" value="HTH_CENPB"/>
    <property type="match status" value="1"/>
</dbReference>
<dbReference type="GO" id="GO:0003677">
    <property type="term" value="F:DNA binding"/>
    <property type="evidence" value="ECO:0007669"/>
    <property type="project" value="UniProtKB-KW"/>
</dbReference>
<feature type="region of interest" description="Disordered" evidence="3">
    <location>
        <begin position="100"/>
        <end position="146"/>
    </location>
</feature>
<dbReference type="AlphaFoldDB" id="G0S5A4"/>
<protein>
    <recommendedName>
        <fullName evidence="4">HTH CENPB-type domain-containing protein</fullName>
    </recommendedName>
</protein>
<dbReference type="OMA" id="QWPSMLT"/>
<dbReference type="PANTHER" id="PTHR19303">
    <property type="entry name" value="TRANSPOSON"/>
    <property type="match status" value="1"/>
</dbReference>
<feature type="region of interest" description="Disordered" evidence="3">
    <location>
        <begin position="284"/>
        <end position="361"/>
    </location>
</feature>
<gene>
    <name evidence="5" type="ORF">CTHT_0024110</name>
</gene>
<dbReference type="InterPro" id="IPR050863">
    <property type="entry name" value="CenT-Element_Derived"/>
</dbReference>
<evidence type="ECO:0000256" key="2">
    <source>
        <dbReference type="ARBA" id="ARBA00023242"/>
    </source>
</evidence>
<keyword evidence="1" id="KW-0238">DNA-binding</keyword>
<dbReference type="eggNOG" id="ENOG502S9FS">
    <property type="taxonomic scope" value="Eukaryota"/>
</dbReference>
<dbReference type="Proteomes" id="UP000008066">
    <property type="component" value="Unassembled WGS sequence"/>
</dbReference>
<feature type="compositionally biased region" description="Polar residues" evidence="3">
    <location>
        <begin position="343"/>
        <end position="361"/>
    </location>
</feature>
<evidence type="ECO:0000259" key="4">
    <source>
        <dbReference type="PROSITE" id="PS51253"/>
    </source>
</evidence>
<evidence type="ECO:0000256" key="3">
    <source>
        <dbReference type="SAM" id="MobiDB-lite"/>
    </source>
</evidence>
<dbReference type="PANTHER" id="PTHR19303:SF70">
    <property type="entry name" value="HTH CENPB-TYPE DOMAIN-CONTAINING PROTEIN"/>
    <property type="match status" value="1"/>
</dbReference>
<feature type="compositionally biased region" description="Pro residues" evidence="3">
    <location>
        <begin position="105"/>
        <end position="129"/>
    </location>
</feature>
<feature type="region of interest" description="Disordered" evidence="3">
    <location>
        <begin position="419"/>
        <end position="488"/>
    </location>
</feature>
<name>G0S5A4_CHATD</name>
<dbReference type="EMBL" id="GL988041">
    <property type="protein sequence ID" value="EGS20577.1"/>
    <property type="molecule type" value="Genomic_DNA"/>
</dbReference>
<feature type="region of interest" description="Disordered" evidence="3">
    <location>
        <begin position="537"/>
        <end position="565"/>
    </location>
</feature>
<keyword evidence="6" id="KW-1185">Reference proteome</keyword>
<dbReference type="GeneID" id="18256449"/>
<feature type="compositionally biased region" description="Polar residues" evidence="3">
    <location>
        <begin position="469"/>
        <end position="488"/>
    </location>
</feature>
<dbReference type="InterPro" id="IPR009057">
    <property type="entry name" value="Homeodomain-like_sf"/>
</dbReference>
<feature type="compositionally biased region" description="Low complexity" evidence="3">
    <location>
        <begin position="289"/>
        <end position="315"/>
    </location>
</feature>
<dbReference type="InterPro" id="IPR006600">
    <property type="entry name" value="HTH_CenpB_DNA-bd_dom"/>
</dbReference>
<dbReference type="SUPFAM" id="SSF46689">
    <property type="entry name" value="Homeodomain-like"/>
    <property type="match status" value="2"/>
</dbReference>
<dbReference type="Pfam" id="PF03221">
    <property type="entry name" value="HTH_Tnp_Tc5"/>
    <property type="match status" value="1"/>
</dbReference>
<dbReference type="HOGENOM" id="CLU_021861_1_0_1"/>